<evidence type="ECO:0000313" key="1">
    <source>
        <dbReference type="EMBL" id="NWW46686.1"/>
    </source>
</evidence>
<feature type="non-terminal residue" evidence="1">
    <location>
        <position position="1"/>
    </location>
</feature>
<dbReference type="GO" id="GO:0070652">
    <property type="term" value="C:HAUS complex"/>
    <property type="evidence" value="ECO:0007669"/>
    <property type="project" value="InterPro"/>
</dbReference>
<accession>A0A7K6NBS7</accession>
<gene>
    <name evidence="1" type="primary">Haus6</name>
    <name evidence="1" type="ORF">PEDTOR_R14604</name>
</gene>
<feature type="non-terminal residue" evidence="1">
    <location>
        <position position="172"/>
    </location>
</feature>
<keyword evidence="2" id="KW-1185">Reference proteome</keyword>
<dbReference type="GO" id="GO:0051225">
    <property type="term" value="P:spindle assembly"/>
    <property type="evidence" value="ECO:0007669"/>
    <property type="project" value="InterPro"/>
</dbReference>
<evidence type="ECO:0000313" key="2">
    <source>
        <dbReference type="Proteomes" id="UP000565207"/>
    </source>
</evidence>
<dbReference type="GO" id="GO:0008017">
    <property type="term" value="F:microtubule binding"/>
    <property type="evidence" value="ECO:0007669"/>
    <property type="project" value="TreeGrafter"/>
</dbReference>
<proteinExistence type="predicted"/>
<dbReference type="InterPro" id="IPR026797">
    <property type="entry name" value="HAUS_6"/>
</dbReference>
<dbReference type="AlphaFoldDB" id="A0A7K6NBS7"/>
<protein>
    <submittedName>
        <fullName evidence="1">HAUS6 protein</fullName>
    </submittedName>
</protein>
<comment type="caution">
    <text evidence="1">The sequence shown here is derived from an EMBL/GenBank/DDBJ whole genome shotgun (WGS) entry which is preliminary data.</text>
</comment>
<dbReference type="Proteomes" id="UP000565207">
    <property type="component" value="Unassembled WGS sequence"/>
</dbReference>
<dbReference type="PANTHER" id="PTHR16151">
    <property type="entry name" value="HAUS AUGMIN-LIKE COMPLEX SUBUNIT 6"/>
    <property type="match status" value="1"/>
</dbReference>
<reference evidence="1 2" key="1">
    <citation type="submission" date="2019-09" db="EMBL/GenBank/DDBJ databases">
        <title>Bird 10,000 Genomes (B10K) Project - Family phase.</title>
        <authorList>
            <person name="Zhang G."/>
        </authorList>
    </citation>
    <scope>NUCLEOTIDE SEQUENCE [LARGE SCALE GENOMIC DNA]</scope>
    <source>
        <strain evidence="1">B10K-DU-029-80</strain>
        <tissue evidence="1">Muscle</tissue>
    </source>
</reference>
<sequence length="172" mass="20065">KVRSMWTLVTEILTSLENEKQIVHHVLQGSDGQYILDGSSVVFRIPPLLAERVENDVHQHWSGNVYEGEKLNYLTVIQLLNEALRTLRDEIRRSELTPQQLGYIKNIIVTYTQDLKHLQSIGLKLCEQHYESKRESVLREQEDWEAKWTSFLGQPPLNLMLEQNPVSNVQFI</sequence>
<dbReference type="PANTHER" id="PTHR16151:SF2">
    <property type="entry name" value="HAUS AUGMIN-LIKE COMPLEX SUBUNIT 6"/>
    <property type="match status" value="1"/>
</dbReference>
<dbReference type="GO" id="GO:1990498">
    <property type="term" value="C:mitotic spindle microtubule"/>
    <property type="evidence" value="ECO:0007669"/>
    <property type="project" value="TreeGrafter"/>
</dbReference>
<organism evidence="1 2">
    <name type="scientific">Pedionomus torquatus</name>
    <name type="common">Plains-wanderer</name>
    <dbReference type="NCBI Taxonomy" id="227192"/>
    <lineage>
        <taxon>Eukaryota</taxon>
        <taxon>Metazoa</taxon>
        <taxon>Chordata</taxon>
        <taxon>Craniata</taxon>
        <taxon>Vertebrata</taxon>
        <taxon>Euteleostomi</taxon>
        <taxon>Archelosauria</taxon>
        <taxon>Archosauria</taxon>
        <taxon>Dinosauria</taxon>
        <taxon>Saurischia</taxon>
        <taxon>Theropoda</taxon>
        <taxon>Coelurosauria</taxon>
        <taxon>Aves</taxon>
        <taxon>Neognathae</taxon>
        <taxon>Neoaves</taxon>
        <taxon>Charadriiformes</taxon>
        <taxon>Pedionomidae</taxon>
        <taxon>Pedionomus</taxon>
    </lineage>
</organism>
<dbReference type="EMBL" id="VZRU01007486">
    <property type="protein sequence ID" value="NWW46686.1"/>
    <property type="molecule type" value="Genomic_DNA"/>
</dbReference>
<name>A0A7K6NBS7_PEDTO</name>